<proteinExistence type="predicted"/>
<name>A0A4U0X7Z6_9PEZI</name>
<comment type="caution">
    <text evidence="2">The sequence shown here is derived from an EMBL/GenBank/DDBJ whole genome shotgun (WGS) entry which is preliminary data.</text>
</comment>
<gene>
    <name evidence="2" type="ORF">B0A55_07715</name>
</gene>
<feature type="compositionally biased region" description="Acidic residues" evidence="1">
    <location>
        <begin position="59"/>
        <end position="69"/>
    </location>
</feature>
<evidence type="ECO:0000256" key="1">
    <source>
        <dbReference type="SAM" id="MobiDB-lite"/>
    </source>
</evidence>
<evidence type="ECO:0000313" key="3">
    <source>
        <dbReference type="Proteomes" id="UP000309340"/>
    </source>
</evidence>
<reference evidence="2 3" key="1">
    <citation type="submission" date="2017-03" db="EMBL/GenBank/DDBJ databases">
        <title>Genomes of endolithic fungi from Antarctica.</title>
        <authorList>
            <person name="Coleine C."/>
            <person name="Masonjones S."/>
            <person name="Stajich J.E."/>
        </authorList>
    </citation>
    <scope>NUCLEOTIDE SEQUENCE [LARGE SCALE GENOMIC DNA]</scope>
    <source>
        <strain evidence="2 3">CCFEE 5184</strain>
    </source>
</reference>
<dbReference type="Proteomes" id="UP000309340">
    <property type="component" value="Unassembled WGS sequence"/>
</dbReference>
<feature type="region of interest" description="Disordered" evidence="1">
    <location>
        <begin position="15"/>
        <end position="126"/>
    </location>
</feature>
<protein>
    <submittedName>
        <fullName evidence="2">Uncharacterized protein</fullName>
    </submittedName>
</protein>
<evidence type="ECO:0000313" key="2">
    <source>
        <dbReference type="EMBL" id="TKA71408.1"/>
    </source>
</evidence>
<feature type="compositionally biased region" description="Basic and acidic residues" evidence="1">
    <location>
        <begin position="70"/>
        <end position="80"/>
    </location>
</feature>
<dbReference type="OrthoDB" id="3885191at2759"/>
<feature type="compositionally biased region" description="Basic and acidic residues" evidence="1">
    <location>
        <begin position="15"/>
        <end position="28"/>
    </location>
</feature>
<accession>A0A4U0X7Z6</accession>
<dbReference type="AlphaFoldDB" id="A0A4U0X7Z6"/>
<sequence>MGDLLYDPVFNHLKGEMEDTAKSHRGDQPGDQQPAAGERGEAGSGSSAPERPQQAGPTDDVDGAESEVEVDGKRKADGKKGGASKGVEGGSEKKAANAEAEAEVDRQRPGWFESAQSMSAPWYPYT</sequence>
<organism evidence="2 3">
    <name type="scientific">Friedmanniomyces simplex</name>
    <dbReference type="NCBI Taxonomy" id="329884"/>
    <lineage>
        <taxon>Eukaryota</taxon>
        <taxon>Fungi</taxon>
        <taxon>Dikarya</taxon>
        <taxon>Ascomycota</taxon>
        <taxon>Pezizomycotina</taxon>
        <taxon>Dothideomycetes</taxon>
        <taxon>Dothideomycetidae</taxon>
        <taxon>Mycosphaerellales</taxon>
        <taxon>Teratosphaeriaceae</taxon>
        <taxon>Friedmanniomyces</taxon>
    </lineage>
</organism>
<keyword evidence="3" id="KW-1185">Reference proteome</keyword>
<dbReference type="EMBL" id="NAJQ01000354">
    <property type="protein sequence ID" value="TKA71408.1"/>
    <property type="molecule type" value="Genomic_DNA"/>
</dbReference>